<dbReference type="OrthoDB" id="5803439at2759"/>
<evidence type="ECO:0000313" key="1">
    <source>
        <dbReference type="EMBL" id="VDK79646.1"/>
    </source>
</evidence>
<evidence type="ECO:0000313" key="2">
    <source>
        <dbReference type="Proteomes" id="UP000277928"/>
    </source>
</evidence>
<accession>A0A3P6SWK4</accession>
<name>A0A3P6SWK4_LITSI</name>
<organism evidence="1 2">
    <name type="scientific">Litomosoides sigmodontis</name>
    <name type="common">Filarial nematode worm</name>
    <dbReference type="NCBI Taxonomy" id="42156"/>
    <lineage>
        <taxon>Eukaryota</taxon>
        <taxon>Metazoa</taxon>
        <taxon>Ecdysozoa</taxon>
        <taxon>Nematoda</taxon>
        <taxon>Chromadorea</taxon>
        <taxon>Rhabditida</taxon>
        <taxon>Spirurina</taxon>
        <taxon>Spiruromorpha</taxon>
        <taxon>Filarioidea</taxon>
        <taxon>Onchocercidae</taxon>
        <taxon>Litomosoides</taxon>
    </lineage>
</organism>
<dbReference type="STRING" id="42156.A0A3P6SWK4"/>
<dbReference type="EMBL" id="UYRX01000302">
    <property type="protein sequence ID" value="VDK79646.1"/>
    <property type="molecule type" value="Genomic_DNA"/>
</dbReference>
<keyword evidence="2" id="KW-1185">Reference proteome</keyword>
<proteinExistence type="predicted"/>
<dbReference type="Proteomes" id="UP000277928">
    <property type="component" value="Unassembled WGS sequence"/>
</dbReference>
<dbReference type="OMA" id="CGPLGEM"/>
<protein>
    <submittedName>
        <fullName evidence="1">Uncharacterized protein</fullName>
    </submittedName>
</protein>
<sequence>MVERFFMQLVPPTFLCMTTGPCKSVSQSYANCLHDNSPFWKAFFGMEPMKISVILWQTVMKYRLIESTIDKLHRLAMEIEIANNSCVTKHEVTLTNCATICIPLKEEVKEEVEEEDEEGRMTGGEGYCSDDCKRELERGIIRSVSYAMEIQAPIIAKTVLRKCGRISFAKTSDNIRHLDYKKPDPVQRRVVFMIRQFTTYVGWWRQLVNNICSNPSRTLKCWNGTVAIDDE</sequence>
<dbReference type="AlphaFoldDB" id="A0A3P6SWK4"/>
<gene>
    <name evidence="1" type="ORF">NLS_LOCUS4603</name>
</gene>
<reference evidence="1 2" key="1">
    <citation type="submission" date="2018-08" db="EMBL/GenBank/DDBJ databases">
        <authorList>
            <person name="Laetsch R D."/>
            <person name="Stevens L."/>
            <person name="Kumar S."/>
            <person name="Blaxter L. M."/>
        </authorList>
    </citation>
    <scope>NUCLEOTIDE SEQUENCE [LARGE SCALE GENOMIC DNA]</scope>
</reference>